<dbReference type="OrthoDB" id="1863935at2759"/>
<gene>
    <name evidence="2" type="ORF">Tsubulata_006778</name>
</gene>
<evidence type="ECO:0000313" key="2">
    <source>
        <dbReference type="EMBL" id="KAJ4838906.1"/>
    </source>
</evidence>
<comment type="caution">
    <text evidence="2">The sequence shown here is derived from an EMBL/GenBank/DDBJ whole genome shotgun (WGS) entry which is preliminary data.</text>
</comment>
<dbReference type="PANTHER" id="PTHR33127">
    <property type="entry name" value="TRANSMEMBRANE PROTEIN"/>
    <property type="match status" value="1"/>
</dbReference>
<dbReference type="Pfam" id="PF03478">
    <property type="entry name" value="Beta-prop_KIB1-4"/>
    <property type="match status" value="1"/>
</dbReference>
<dbReference type="InterPro" id="IPR001810">
    <property type="entry name" value="F-box_dom"/>
</dbReference>
<organism evidence="2 3">
    <name type="scientific">Turnera subulata</name>
    <dbReference type="NCBI Taxonomy" id="218843"/>
    <lineage>
        <taxon>Eukaryota</taxon>
        <taxon>Viridiplantae</taxon>
        <taxon>Streptophyta</taxon>
        <taxon>Embryophyta</taxon>
        <taxon>Tracheophyta</taxon>
        <taxon>Spermatophyta</taxon>
        <taxon>Magnoliopsida</taxon>
        <taxon>eudicotyledons</taxon>
        <taxon>Gunneridae</taxon>
        <taxon>Pentapetalae</taxon>
        <taxon>rosids</taxon>
        <taxon>fabids</taxon>
        <taxon>Malpighiales</taxon>
        <taxon>Passifloraceae</taxon>
        <taxon>Turnera</taxon>
    </lineage>
</organism>
<dbReference type="InterPro" id="IPR005174">
    <property type="entry name" value="KIB1-4_b-propeller"/>
</dbReference>
<feature type="domain" description="F-box" evidence="1">
    <location>
        <begin position="11"/>
        <end position="57"/>
    </location>
</feature>
<dbReference type="Gene3D" id="1.20.1280.50">
    <property type="match status" value="1"/>
</dbReference>
<reference evidence="2" key="2">
    <citation type="journal article" date="2023" name="Plants (Basel)">
        <title>Annotation of the Turnera subulata (Passifloraceae) Draft Genome Reveals the S-Locus Evolved after the Divergence of Turneroideae from Passifloroideae in a Stepwise Manner.</title>
        <authorList>
            <person name="Henning P.M."/>
            <person name="Roalson E.H."/>
            <person name="Mir W."/>
            <person name="McCubbin A.G."/>
            <person name="Shore J.S."/>
        </authorList>
    </citation>
    <scope>NUCLEOTIDE SEQUENCE</scope>
    <source>
        <strain evidence="2">F60SS</strain>
    </source>
</reference>
<dbReference type="Proteomes" id="UP001141552">
    <property type="component" value="Unassembled WGS sequence"/>
</dbReference>
<name>A0A9Q0JDP6_9ROSI</name>
<dbReference type="PANTHER" id="PTHR33127:SF5">
    <property type="entry name" value="TRANSMEMBRANE PROTEIN"/>
    <property type="match status" value="1"/>
</dbReference>
<accession>A0A9Q0JDP6</accession>
<dbReference type="PROSITE" id="PS50181">
    <property type="entry name" value="FBOX"/>
    <property type="match status" value="1"/>
</dbReference>
<evidence type="ECO:0000313" key="3">
    <source>
        <dbReference type="Proteomes" id="UP001141552"/>
    </source>
</evidence>
<dbReference type="EMBL" id="JAKUCV010003446">
    <property type="protein sequence ID" value="KAJ4838906.1"/>
    <property type="molecule type" value="Genomic_DNA"/>
</dbReference>
<dbReference type="InterPro" id="IPR036047">
    <property type="entry name" value="F-box-like_dom_sf"/>
</dbReference>
<keyword evidence="3" id="KW-1185">Reference proteome</keyword>
<proteinExistence type="predicted"/>
<dbReference type="AlphaFoldDB" id="A0A9Q0JDP6"/>
<dbReference type="Pfam" id="PF00646">
    <property type="entry name" value="F-box"/>
    <property type="match status" value="1"/>
</dbReference>
<protein>
    <recommendedName>
        <fullName evidence="1">F-box domain-containing protein</fullName>
    </recommendedName>
</protein>
<evidence type="ECO:0000259" key="1">
    <source>
        <dbReference type="PROSITE" id="PS50181"/>
    </source>
</evidence>
<dbReference type="SUPFAM" id="SSF81383">
    <property type="entry name" value="F-box domain"/>
    <property type="match status" value="1"/>
</dbReference>
<dbReference type="CDD" id="cd09917">
    <property type="entry name" value="F-box_SF"/>
    <property type="match status" value="1"/>
</dbReference>
<sequence>MEKTEATGGSTTCRYDLPDDALRLIFSRMSVADQIRSSLVCNRWKTLLQEIISWDGLPWMLLYRWHIQGTVVKSVCKLYAPSEKKTYTLEDGIKGQEERGKFVEVGALASKKGWVLFQRKNKVRAVPIFLFCPYTGEVIDLPDLSKPACRASFSCSPKSAGCVLFAFGFLVINGRGVVSICRRGSDNQAWKTFEVDIIPYSYVRSVVYCNGSFYCLFDQGRLGAFSVATEQWDLLCNGNSEDFGWSPWSLTEFDGQLFTTRMIRPYKTFRFDFSGRIWVEEASHPGRAYWKLKAPNRHLRSVQIQPPKL</sequence>
<reference evidence="2" key="1">
    <citation type="submission" date="2022-02" db="EMBL/GenBank/DDBJ databases">
        <authorList>
            <person name="Henning P.M."/>
            <person name="McCubbin A.G."/>
            <person name="Shore J.S."/>
        </authorList>
    </citation>
    <scope>NUCLEOTIDE SEQUENCE</scope>
    <source>
        <strain evidence="2">F60SS</strain>
        <tissue evidence="2">Leaves</tissue>
    </source>
</reference>